<feature type="region of interest" description="Disordered" evidence="1">
    <location>
        <begin position="1"/>
        <end position="38"/>
    </location>
</feature>
<dbReference type="OrthoDB" id="2311312at2759"/>
<evidence type="ECO:0000256" key="1">
    <source>
        <dbReference type="SAM" id="MobiDB-lite"/>
    </source>
</evidence>
<gene>
    <name evidence="2" type="ORF">FCALED_LOCUS13489</name>
</gene>
<keyword evidence="3" id="KW-1185">Reference proteome</keyword>
<sequence>MFNKNFSKHPHYEINSDLEENTPNEELNLDKESSRFSEKSNSILSLLDENDKKNKSAVWDYFDKFVDNKGVIWAKGGKYNMSSESLTSNLNHHLKLHPEKIDPKIAKQAELMKKFLQSDDKI</sequence>
<comment type="caution">
    <text evidence="2">The sequence shown here is derived from an EMBL/GenBank/DDBJ whole genome shotgun (WGS) entry which is preliminary data.</text>
</comment>
<dbReference type="EMBL" id="CAJVPQ010007863">
    <property type="protein sequence ID" value="CAG8701273.1"/>
    <property type="molecule type" value="Genomic_DNA"/>
</dbReference>
<protein>
    <submittedName>
        <fullName evidence="2">10045_t:CDS:1</fullName>
    </submittedName>
</protein>
<proteinExistence type="predicted"/>
<dbReference type="SMART" id="SM00614">
    <property type="entry name" value="ZnF_BED"/>
    <property type="match status" value="1"/>
</dbReference>
<evidence type="ECO:0000313" key="2">
    <source>
        <dbReference type="EMBL" id="CAG8701273.1"/>
    </source>
</evidence>
<reference evidence="2" key="1">
    <citation type="submission" date="2021-06" db="EMBL/GenBank/DDBJ databases">
        <authorList>
            <person name="Kallberg Y."/>
            <person name="Tangrot J."/>
            <person name="Rosling A."/>
        </authorList>
    </citation>
    <scope>NUCLEOTIDE SEQUENCE</scope>
    <source>
        <strain evidence="2">UK204</strain>
    </source>
</reference>
<evidence type="ECO:0000313" key="3">
    <source>
        <dbReference type="Proteomes" id="UP000789570"/>
    </source>
</evidence>
<dbReference type="Proteomes" id="UP000789570">
    <property type="component" value="Unassembled WGS sequence"/>
</dbReference>
<feature type="non-terminal residue" evidence="2">
    <location>
        <position position="1"/>
    </location>
</feature>
<feature type="compositionally biased region" description="Basic and acidic residues" evidence="1">
    <location>
        <begin position="28"/>
        <end position="38"/>
    </location>
</feature>
<organism evidence="2 3">
    <name type="scientific">Funneliformis caledonium</name>
    <dbReference type="NCBI Taxonomy" id="1117310"/>
    <lineage>
        <taxon>Eukaryota</taxon>
        <taxon>Fungi</taxon>
        <taxon>Fungi incertae sedis</taxon>
        <taxon>Mucoromycota</taxon>
        <taxon>Glomeromycotina</taxon>
        <taxon>Glomeromycetes</taxon>
        <taxon>Glomerales</taxon>
        <taxon>Glomeraceae</taxon>
        <taxon>Funneliformis</taxon>
    </lineage>
</organism>
<dbReference type="AlphaFoldDB" id="A0A9N9HR04"/>
<accession>A0A9N9HR04</accession>
<name>A0A9N9HR04_9GLOM</name>